<dbReference type="eggNOG" id="COG0584">
    <property type="taxonomic scope" value="Bacteria"/>
</dbReference>
<organism evidence="2 3">
    <name type="scientific">Alcanivorax borkumensis (strain ATCC 700651 / DSM 11573 / NCIMB 13689 / SK2)</name>
    <dbReference type="NCBI Taxonomy" id="393595"/>
    <lineage>
        <taxon>Bacteria</taxon>
        <taxon>Pseudomonadati</taxon>
        <taxon>Pseudomonadota</taxon>
        <taxon>Gammaproteobacteria</taxon>
        <taxon>Oceanospirillales</taxon>
        <taxon>Alcanivoracaceae</taxon>
        <taxon>Alcanivorax</taxon>
    </lineage>
</organism>
<dbReference type="Proteomes" id="UP000008871">
    <property type="component" value="Chromosome"/>
</dbReference>
<dbReference type="Gene3D" id="3.20.20.190">
    <property type="entry name" value="Phosphatidylinositol (PI) phosphodiesterase"/>
    <property type="match status" value="1"/>
</dbReference>
<dbReference type="PANTHER" id="PTHR46211">
    <property type="entry name" value="GLYCEROPHOSPHORYL DIESTER PHOSPHODIESTERASE"/>
    <property type="match status" value="1"/>
</dbReference>
<dbReference type="EMBL" id="AM286690">
    <property type="protein sequence ID" value="CAL16490.1"/>
    <property type="molecule type" value="Genomic_DNA"/>
</dbReference>
<accession>Q0VQQ8</accession>
<dbReference type="PROSITE" id="PS51704">
    <property type="entry name" value="GP_PDE"/>
    <property type="match status" value="1"/>
</dbReference>
<dbReference type="GO" id="GO:0006629">
    <property type="term" value="P:lipid metabolic process"/>
    <property type="evidence" value="ECO:0007669"/>
    <property type="project" value="InterPro"/>
</dbReference>
<name>Q0VQQ8_ALCBS</name>
<dbReference type="InterPro" id="IPR017946">
    <property type="entry name" value="PLC-like_Pdiesterase_TIM-brl"/>
</dbReference>
<dbReference type="HOGENOM" id="CLU_030006_3_3_6"/>
<dbReference type="PANTHER" id="PTHR46211:SF1">
    <property type="entry name" value="GLYCEROPHOSPHODIESTER PHOSPHODIESTERASE, CYTOPLASMIC"/>
    <property type="match status" value="1"/>
</dbReference>
<dbReference type="Pfam" id="PF03009">
    <property type="entry name" value="GDPD"/>
    <property type="match status" value="1"/>
</dbReference>
<dbReference type="CDD" id="cd08556">
    <property type="entry name" value="GDPD"/>
    <property type="match status" value="1"/>
</dbReference>
<feature type="domain" description="GP-PDE" evidence="1">
    <location>
        <begin position="31"/>
        <end position="267"/>
    </location>
</feature>
<reference evidence="2 3" key="1">
    <citation type="journal article" date="2006" name="Nat. Biotechnol.">
        <title>Genome sequence of the ubiquitous hydrocarbon-degrading marine bacterium Alcanivorax borkumensis.</title>
        <authorList>
            <person name="Schneiker S."/>
            <person name="Martins dos Santos V.A.P."/>
            <person name="Bartels D."/>
            <person name="Bekel T."/>
            <person name="Brecht M."/>
            <person name="Buhrmester J."/>
            <person name="Chernikova T.N."/>
            <person name="Denaro R."/>
            <person name="Ferrer M."/>
            <person name="Gertler C."/>
            <person name="Goesmann A."/>
            <person name="Golyshina O.V."/>
            <person name="Kaminski F."/>
            <person name="Khachane A.N."/>
            <person name="Lang S."/>
            <person name="Linke B."/>
            <person name="McHardy A.C."/>
            <person name="Meyer F."/>
            <person name="Nechitaylo T."/>
            <person name="Puehler A."/>
            <person name="Regenhardt D."/>
            <person name="Rupp O."/>
            <person name="Sabirova J.S."/>
            <person name="Selbitschka W."/>
            <person name="Yakimov M.M."/>
            <person name="Timmis K.N."/>
            <person name="Vorhoelter F.-J."/>
            <person name="Weidner S."/>
            <person name="Kaiser O."/>
            <person name="Golyshin P.N."/>
        </authorList>
    </citation>
    <scope>NUCLEOTIDE SEQUENCE [LARGE SCALE GENOMIC DNA]</scope>
    <source>
        <strain evidence="3">ATCC 700651 / DSM 11573 / NCIMB 13689 / SK2</strain>
    </source>
</reference>
<dbReference type="KEGG" id="abo:ABO_1042"/>
<evidence type="ECO:0000313" key="2">
    <source>
        <dbReference type="EMBL" id="CAL16490.1"/>
    </source>
</evidence>
<dbReference type="SUPFAM" id="SSF51695">
    <property type="entry name" value="PLC-like phosphodiesterases"/>
    <property type="match status" value="1"/>
</dbReference>
<protein>
    <submittedName>
        <fullName evidence="2">Glycerophosphoryl diester phosphodiesterase, putative</fullName>
    </submittedName>
</protein>
<evidence type="ECO:0000313" key="3">
    <source>
        <dbReference type="Proteomes" id="UP000008871"/>
    </source>
</evidence>
<gene>
    <name evidence="2" type="ordered locus">ABO_1042</name>
</gene>
<dbReference type="GO" id="GO:0008081">
    <property type="term" value="F:phosphoric diester hydrolase activity"/>
    <property type="evidence" value="ECO:0007669"/>
    <property type="project" value="InterPro"/>
</dbReference>
<evidence type="ECO:0000259" key="1">
    <source>
        <dbReference type="PROSITE" id="PS51704"/>
    </source>
</evidence>
<keyword evidence="3" id="KW-1185">Reference proteome</keyword>
<dbReference type="InterPro" id="IPR030395">
    <property type="entry name" value="GP_PDE_dom"/>
</dbReference>
<sequence>MCLGHSAVIFLAKNSTMTLPMTDLTASSIYPALVGHRGARGEAPENTLASFQVALEAGVTEMELDVRLSSDGQLIVLHDSDVIRTTGLRGNVRQYTSAQLGVMDARRNTPGWHSPTGIPSLQEVIDLCGPAIRFQFEVKGANRIVLHQLAHHLTHMIHDQQLQTRVVITSSHTGFLRMIGTMAPDIERGYVCQHRYLQPTRRAQGLGCSWLIAHYSLVGPALMRRAKRRGLKVSVWTVNDLTEAERLAKLKVNSIITDFPTSFVSHFRRKQRYGASEAVSISG</sequence>
<dbReference type="AlphaFoldDB" id="Q0VQQ8"/>
<dbReference type="STRING" id="393595.ABO_1042"/>
<proteinExistence type="predicted"/>